<protein>
    <submittedName>
        <fullName evidence="1">BgTH12-03744</fullName>
    </submittedName>
</protein>
<comment type="caution">
    <text evidence="1">The sequence shown here is derived from an EMBL/GenBank/DDBJ whole genome shotgun (WGS) entry which is preliminary data.</text>
</comment>
<evidence type="ECO:0000313" key="2">
    <source>
        <dbReference type="Proteomes" id="UP000683417"/>
    </source>
</evidence>
<reference evidence="1" key="1">
    <citation type="submission" date="2020-10" db="EMBL/GenBank/DDBJ databases">
        <authorList>
            <person name="Muller C M."/>
        </authorList>
    </citation>
    <scope>NUCLEOTIDE SEQUENCE</scope>
    <source>
        <strain evidence="1">THUN-12</strain>
    </source>
</reference>
<gene>
    <name evidence="1" type="ORF">BGTH12_LOCUS992</name>
</gene>
<sequence length="84" mass="10174">MTTFFWWKPGLRSDRKYLFICLVNKVTEALIKDFPTLKRNSSVIIHHYPEKLGGFMMTIKHRNVWHPRNAWAYWGHLLRSNERS</sequence>
<dbReference type="Proteomes" id="UP000683417">
    <property type="component" value="Unassembled WGS sequence"/>
</dbReference>
<dbReference type="AlphaFoldDB" id="A0A9W4DD46"/>
<name>A0A9W4DD46_BLUGR</name>
<proteinExistence type="predicted"/>
<evidence type="ECO:0000313" key="1">
    <source>
        <dbReference type="EMBL" id="CAD6499634.1"/>
    </source>
</evidence>
<organism evidence="1 2">
    <name type="scientific">Blumeria graminis f. sp. triticale</name>
    <dbReference type="NCBI Taxonomy" id="1689686"/>
    <lineage>
        <taxon>Eukaryota</taxon>
        <taxon>Fungi</taxon>
        <taxon>Dikarya</taxon>
        <taxon>Ascomycota</taxon>
        <taxon>Pezizomycotina</taxon>
        <taxon>Leotiomycetes</taxon>
        <taxon>Erysiphales</taxon>
        <taxon>Erysiphaceae</taxon>
        <taxon>Blumeria</taxon>
    </lineage>
</organism>
<accession>A0A9W4DD46</accession>
<dbReference type="EMBL" id="CAJHIT010000002">
    <property type="protein sequence ID" value="CAD6499634.1"/>
    <property type="molecule type" value="Genomic_DNA"/>
</dbReference>